<dbReference type="WBParaSite" id="SBAD_0000801301-mRNA-1">
    <property type="protein sequence ID" value="SBAD_0000801301-mRNA-1"/>
    <property type="gene ID" value="SBAD_0000801301"/>
</dbReference>
<reference evidence="2 3" key="2">
    <citation type="submission" date="2018-11" db="EMBL/GenBank/DDBJ databases">
        <authorList>
            <consortium name="Pathogen Informatics"/>
        </authorList>
    </citation>
    <scope>NUCLEOTIDE SEQUENCE [LARGE SCALE GENOMIC DNA]</scope>
</reference>
<feature type="region of interest" description="Disordered" evidence="1">
    <location>
        <begin position="105"/>
        <end position="143"/>
    </location>
</feature>
<organism evidence="4">
    <name type="scientific">Soboliphyme baturini</name>
    <dbReference type="NCBI Taxonomy" id="241478"/>
    <lineage>
        <taxon>Eukaryota</taxon>
        <taxon>Metazoa</taxon>
        <taxon>Ecdysozoa</taxon>
        <taxon>Nematoda</taxon>
        <taxon>Enoplea</taxon>
        <taxon>Dorylaimia</taxon>
        <taxon>Dioctophymatida</taxon>
        <taxon>Dioctophymatoidea</taxon>
        <taxon>Soboliphymatidae</taxon>
        <taxon>Soboliphyme</taxon>
    </lineage>
</organism>
<proteinExistence type="predicted"/>
<reference evidence="4" key="1">
    <citation type="submission" date="2016-06" db="UniProtKB">
        <authorList>
            <consortium name="WormBaseParasite"/>
        </authorList>
    </citation>
    <scope>IDENTIFICATION</scope>
</reference>
<evidence type="ECO:0000313" key="2">
    <source>
        <dbReference type="EMBL" id="VDP14048.1"/>
    </source>
</evidence>
<dbReference type="Proteomes" id="UP000270296">
    <property type="component" value="Unassembled WGS sequence"/>
</dbReference>
<keyword evidence="3" id="KW-1185">Reference proteome</keyword>
<gene>
    <name evidence="2" type="ORF">SBAD_LOCUS7723</name>
</gene>
<protein>
    <submittedName>
        <fullName evidence="4">DUF4365 domain-containing protein</fullName>
    </submittedName>
</protein>
<evidence type="ECO:0000256" key="1">
    <source>
        <dbReference type="SAM" id="MobiDB-lite"/>
    </source>
</evidence>
<accession>A0A183IVS5</accession>
<sequence>MHRRVSLSESRCQELRFEAKGQRGIGYYAVQNDGEDPRVIDRPTDRLTTDDQPTDRLTALLGDIDFRTHAAVEVKSSKSRSVVPPSVVCPYVLVFLNRRRRAVLDESDDGRPPTSLTDAGGRRQKVGRRTFGGPGLLGGGRRPSITSSRDTWCLAMVVDDGWVNSAVVDLRGGGIGRYTFSWPITVWRLRLSDIPSVLTAVSRGLLWSAGCGRCARLRSSSRVDLVLVSSVAAVVGQRSVVLG</sequence>
<evidence type="ECO:0000313" key="4">
    <source>
        <dbReference type="WBParaSite" id="SBAD_0000801301-mRNA-1"/>
    </source>
</evidence>
<name>A0A183IVS5_9BILA</name>
<evidence type="ECO:0000313" key="3">
    <source>
        <dbReference type="Proteomes" id="UP000270296"/>
    </source>
</evidence>
<dbReference type="AlphaFoldDB" id="A0A183IVS5"/>
<dbReference type="EMBL" id="UZAM01010880">
    <property type="protein sequence ID" value="VDP14048.1"/>
    <property type="molecule type" value="Genomic_DNA"/>
</dbReference>
<feature type="compositionally biased region" description="Gly residues" evidence="1">
    <location>
        <begin position="130"/>
        <end position="141"/>
    </location>
</feature>